<proteinExistence type="predicted"/>
<accession>A0A6J6CWU4</accession>
<evidence type="ECO:0000313" key="1">
    <source>
        <dbReference type="EMBL" id="CAB4556061.1"/>
    </source>
</evidence>
<name>A0A6J6CWU4_9ZZZZ</name>
<sequence length="76" mass="8180">MEYELTSTSLEVAVTPDLVIWLSHGSMAVAAFGESVRVVVTMAMAEARASSALADPFFDLSLCFMSPPTIRSNEHS</sequence>
<dbReference type="AlphaFoldDB" id="A0A6J6CWU4"/>
<reference evidence="1" key="1">
    <citation type="submission" date="2020-05" db="EMBL/GenBank/DDBJ databases">
        <authorList>
            <person name="Chiriac C."/>
            <person name="Salcher M."/>
            <person name="Ghai R."/>
            <person name="Kavagutti S V."/>
        </authorList>
    </citation>
    <scope>NUCLEOTIDE SEQUENCE</scope>
</reference>
<dbReference type="EMBL" id="CAEZTF010000023">
    <property type="protein sequence ID" value="CAB4556061.1"/>
    <property type="molecule type" value="Genomic_DNA"/>
</dbReference>
<organism evidence="1">
    <name type="scientific">freshwater metagenome</name>
    <dbReference type="NCBI Taxonomy" id="449393"/>
    <lineage>
        <taxon>unclassified sequences</taxon>
        <taxon>metagenomes</taxon>
        <taxon>ecological metagenomes</taxon>
    </lineage>
</organism>
<protein>
    <submittedName>
        <fullName evidence="1">Unannotated protein</fullName>
    </submittedName>
</protein>
<gene>
    <name evidence="1" type="ORF">UFOPK1618_00220</name>
</gene>